<dbReference type="EMBL" id="NIQC01000007">
    <property type="protein sequence ID" value="OWZ84152.1"/>
    <property type="molecule type" value="Genomic_DNA"/>
</dbReference>
<protein>
    <recommendedName>
        <fullName evidence="5">Rqc2 homolog RqcH</fullName>
        <shortName evidence="5">RqcH</shortName>
    </recommendedName>
</protein>
<comment type="caution">
    <text evidence="7">The sequence shown here is derived from an EMBL/GenBank/DDBJ whole genome shotgun (WGS) entry which is preliminary data.</text>
</comment>
<dbReference type="PANTHER" id="PTHR15239:SF6">
    <property type="entry name" value="RIBOSOME QUALITY CONTROL COMPLEX SUBUNIT NEMF"/>
    <property type="match status" value="1"/>
</dbReference>
<dbReference type="GO" id="GO:0072344">
    <property type="term" value="P:rescue of stalled ribosome"/>
    <property type="evidence" value="ECO:0007669"/>
    <property type="project" value="UniProtKB-UniRule"/>
</dbReference>
<gene>
    <name evidence="5" type="primary">rqcH</name>
    <name evidence="7" type="ORF">CDO51_04595</name>
</gene>
<dbReference type="HAMAP" id="MF_00844_B">
    <property type="entry name" value="RqcH_B"/>
    <property type="match status" value="1"/>
</dbReference>
<keyword evidence="5" id="KW-0175">Coiled coil</keyword>
<dbReference type="Gene3D" id="2.30.310.10">
    <property type="entry name" value="ibrinogen binding protein from staphylococcus aureus domain"/>
    <property type="match status" value="1"/>
</dbReference>
<comment type="subunit">
    <text evidence="5">Associates with stalled 50S ribosomal subunits. Binds to RqcP.</text>
</comment>
<accession>A0A226BZD4</accession>
<evidence type="ECO:0000313" key="7">
    <source>
        <dbReference type="EMBL" id="OWZ84152.1"/>
    </source>
</evidence>
<dbReference type="PANTHER" id="PTHR15239">
    <property type="entry name" value="NUCLEAR EXPORT MEDIATOR FACTOR NEMF"/>
    <property type="match status" value="1"/>
</dbReference>
<keyword evidence="3 5" id="KW-0694">RNA-binding</keyword>
<evidence type="ECO:0000256" key="5">
    <source>
        <dbReference type="HAMAP-Rule" id="MF_00844"/>
    </source>
</evidence>
<keyword evidence="1 5" id="KW-0820">tRNA-binding</keyword>
<feature type="coiled-coil region" evidence="5">
    <location>
        <begin position="302"/>
        <end position="329"/>
    </location>
</feature>
<organism evidence="7 8">
    <name type="scientific">Natranaerobius trueperi</name>
    <dbReference type="NCBI Taxonomy" id="759412"/>
    <lineage>
        <taxon>Bacteria</taxon>
        <taxon>Bacillati</taxon>
        <taxon>Bacillota</taxon>
        <taxon>Clostridia</taxon>
        <taxon>Natranaerobiales</taxon>
        <taxon>Natranaerobiaceae</taxon>
        <taxon>Natranaerobius</taxon>
    </lineage>
</organism>
<keyword evidence="4 5" id="KW-0648">Protein biosynthesis</keyword>
<dbReference type="AlphaFoldDB" id="A0A226BZD4"/>
<comment type="similarity">
    <text evidence="5">Belongs to the NEMF family.</text>
</comment>
<dbReference type="Pfam" id="PF05670">
    <property type="entry name" value="NFACT-R_1"/>
    <property type="match status" value="1"/>
</dbReference>
<comment type="function">
    <text evidence="5">Key component of the ribosome quality control system (RQC), a ribosome-associated complex that mediates the extraction of incompletely synthesized nascent chains from stalled ribosomes and their subsequent degradation. RqcH recruits Ala-charged tRNA, and with RqcP directs the elongation of stalled nascent chains on 50S ribosomal subunits, leading to non-templated C-terminal alanine extensions (Ala tail). The Ala tail promotes nascent chain degradation. May add between 1 and at least 8 Ala residues. Binds to stalled 50S ribosomal subunits.</text>
</comment>
<dbReference type="GO" id="GO:0019843">
    <property type="term" value="F:rRNA binding"/>
    <property type="evidence" value="ECO:0007669"/>
    <property type="project" value="UniProtKB-UniRule"/>
</dbReference>
<evidence type="ECO:0000259" key="6">
    <source>
        <dbReference type="Pfam" id="PF05670"/>
    </source>
</evidence>
<dbReference type="InterPro" id="IPR051608">
    <property type="entry name" value="RQC_Subunit_NEMF"/>
</dbReference>
<dbReference type="InterPro" id="IPR043682">
    <property type="entry name" value="RqcH_bacterial"/>
</dbReference>
<proteinExistence type="inferred from homology"/>
<sequence length="575" mass="66942">MPIDGFFIKGLVSELKQIENGRIDRIHQPTKNSLKIQIYSKSGKKTLLLSANSKSSSVHFTNKSMENPPTPPPFCMLLRKFLIGGKITNISQYENDRIIDFHIKRTDEFDLTKEFMLPCELTGKHSNIVIVNKGTNRILDGIKRIQRELSDEREIIPGVLFERPPKQNKLNPFDITNNELKKLLQNTSIEDDYEKIFFENFQGVSPLLSKKIVKKSGFFSTQDYNDLISYWSSTKEKLMSQNYTPILIKDEKFDEIKDIYWDKSLFDNVKTIEYSSLNDATDDYFYYKERKELTHQLQTNLKKKVNQALKKAKKKFKKQKKEYENSEEGSIYKIYGELLSANYHLLANAHSNEVSVYNFYQDPPEEISIPIDSSKTPGENIENYFNKFKKSTNRVEKLGKEIKITKNEIKYLEGLVFQIDEAKTLEELETIKLEAIQEGYIKREKTQKKKKETQKDDYIRYYSQDGYLILVGKNNKQNDSLTLKETSKNDIWLHTKEIAGSHVIIKGNNIPESTLSEAANIAAYHSKARHSENVPVDYTYVKHVRKPKGAKPGMVFYENYKTIYANPYELEQNES</sequence>
<dbReference type="Pfam" id="PF05833">
    <property type="entry name" value="NFACT_N"/>
    <property type="match status" value="1"/>
</dbReference>
<evidence type="ECO:0000313" key="8">
    <source>
        <dbReference type="Proteomes" id="UP000214588"/>
    </source>
</evidence>
<dbReference type="GO" id="GO:0000049">
    <property type="term" value="F:tRNA binding"/>
    <property type="evidence" value="ECO:0007669"/>
    <property type="project" value="UniProtKB-UniRule"/>
</dbReference>
<keyword evidence="8" id="KW-1185">Reference proteome</keyword>
<dbReference type="OrthoDB" id="9766163at2"/>
<dbReference type="InterPro" id="IPR008532">
    <property type="entry name" value="NFACT_RNA-bd"/>
</dbReference>
<dbReference type="GO" id="GO:0043023">
    <property type="term" value="F:ribosomal large subunit binding"/>
    <property type="evidence" value="ECO:0007669"/>
    <property type="project" value="UniProtKB-UniRule"/>
</dbReference>
<dbReference type="PROSITE" id="PS50096">
    <property type="entry name" value="IQ"/>
    <property type="match status" value="1"/>
</dbReference>
<name>A0A226BZD4_9FIRM</name>
<evidence type="ECO:0000256" key="2">
    <source>
        <dbReference type="ARBA" id="ARBA00022730"/>
    </source>
</evidence>
<dbReference type="GO" id="GO:1990112">
    <property type="term" value="C:RQC complex"/>
    <property type="evidence" value="ECO:0007669"/>
    <property type="project" value="TreeGrafter"/>
</dbReference>
<evidence type="ECO:0000256" key="3">
    <source>
        <dbReference type="ARBA" id="ARBA00022884"/>
    </source>
</evidence>
<dbReference type="RefSeq" id="WP_089023130.1">
    <property type="nucleotide sequence ID" value="NZ_NIQC01000007.1"/>
</dbReference>
<keyword evidence="2 5" id="KW-0699">rRNA-binding</keyword>
<dbReference type="Gene3D" id="1.10.8.50">
    <property type="match status" value="1"/>
</dbReference>
<dbReference type="Proteomes" id="UP000214588">
    <property type="component" value="Unassembled WGS sequence"/>
</dbReference>
<evidence type="ECO:0000256" key="4">
    <source>
        <dbReference type="ARBA" id="ARBA00022917"/>
    </source>
</evidence>
<evidence type="ECO:0000256" key="1">
    <source>
        <dbReference type="ARBA" id="ARBA00022555"/>
    </source>
</evidence>
<feature type="domain" description="NFACT RNA-binding" evidence="6">
    <location>
        <begin position="459"/>
        <end position="552"/>
    </location>
</feature>
<reference evidence="7 8" key="1">
    <citation type="submission" date="2017-06" db="EMBL/GenBank/DDBJ databases">
        <title>Draft Genome Sequence of Natranaerobius trueperi halophilic, alkalithermophilic bacteria from soda lakes.</title>
        <authorList>
            <person name="Zhao B."/>
        </authorList>
    </citation>
    <scope>NUCLEOTIDE SEQUENCE [LARGE SCALE GENOMIC DNA]</scope>
    <source>
        <strain evidence="7 8">DSM 18760</strain>
    </source>
</reference>